<proteinExistence type="predicted"/>
<gene>
    <name evidence="2" type="ORF">GPM918_LOCUS8029</name>
    <name evidence="3" type="ORF">SRO942_LOCUS8029</name>
</gene>
<dbReference type="AlphaFoldDB" id="A0A813YV86"/>
<sequence>MFVCKQWYRILSDVRKWRLSTFYSSFSDSPPHIHWRIYDTPLRLNITPRFNHAVCYVDSYYMYVFGGNRDILTTLNDFWRFDISTRMWERILATGTYPPPKSAATFIEFEQQLYLYGGKSMIHVDDVHVRQQQHSELHIYSLDRNCWYLQSSINDPGGIADHSASVLNRSMIVFGGLLESRRQKSNELYEYKFDEKSWTKVDVNGVKPEPRQGQSQCTYNNDYILIIGGCIGVVNPSSSPARAVWLFCYSVRQWTQIIVQNFDFCPEEIASIPTCILPNKQYAVTFGRCKRIPSIQTCLKYSQYDFSTSRITVEQEEHPHSLVRLIPSSSSDECSSAGEEQQNTTTSTSSACLRQRGKPSIRFNASKNREKQLLSLQRMEDRLKTLRTHPYPTTQLPTNKPSTVEPRHQQQQQNYNLFEVINGLQMFVLDLRNVITDRTCQWKPISTLSVLGSPRSVISYSLICARSELILFGGVETKRTIQHQTLHQKGERPKPSKGCLCFITSSQIAL</sequence>
<dbReference type="Pfam" id="PF13415">
    <property type="entry name" value="Beta-prop_FBX42"/>
    <property type="match status" value="1"/>
</dbReference>
<dbReference type="EMBL" id="CAJNOQ010001359">
    <property type="protein sequence ID" value="CAF0889203.1"/>
    <property type="molecule type" value="Genomic_DNA"/>
</dbReference>
<evidence type="ECO:0000313" key="3">
    <source>
        <dbReference type="EMBL" id="CAF3673854.1"/>
    </source>
</evidence>
<dbReference type="PANTHER" id="PTHR46432">
    <property type="entry name" value="F-BOX ONLY PROTEIN 42"/>
    <property type="match status" value="1"/>
</dbReference>
<organism evidence="2 4">
    <name type="scientific">Didymodactylos carnosus</name>
    <dbReference type="NCBI Taxonomy" id="1234261"/>
    <lineage>
        <taxon>Eukaryota</taxon>
        <taxon>Metazoa</taxon>
        <taxon>Spiralia</taxon>
        <taxon>Gnathifera</taxon>
        <taxon>Rotifera</taxon>
        <taxon>Eurotatoria</taxon>
        <taxon>Bdelloidea</taxon>
        <taxon>Philodinida</taxon>
        <taxon>Philodinidae</taxon>
        <taxon>Didymodactylos</taxon>
    </lineage>
</organism>
<evidence type="ECO:0000313" key="4">
    <source>
        <dbReference type="Proteomes" id="UP000663829"/>
    </source>
</evidence>
<protein>
    <submittedName>
        <fullName evidence="2">Uncharacterized protein</fullName>
    </submittedName>
</protein>
<dbReference type="EMBL" id="CAJOBC010001359">
    <property type="protein sequence ID" value="CAF3673854.1"/>
    <property type="molecule type" value="Genomic_DNA"/>
</dbReference>
<name>A0A813YV86_9BILA</name>
<keyword evidence="4" id="KW-1185">Reference proteome</keyword>
<dbReference type="Gene3D" id="2.120.10.80">
    <property type="entry name" value="Kelch-type beta propeller"/>
    <property type="match status" value="1"/>
</dbReference>
<dbReference type="Proteomes" id="UP000663829">
    <property type="component" value="Unassembled WGS sequence"/>
</dbReference>
<dbReference type="SUPFAM" id="SSF117281">
    <property type="entry name" value="Kelch motif"/>
    <property type="match status" value="1"/>
</dbReference>
<dbReference type="Proteomes" id="UP000681722">
    <property type="component" value="Unassembled WGS sequence"/>
</dbReference>
<reference evidence="2" key="1">
    <citation type="submission" date="2021-02" db="EMBL/GenBank/DDBJ databases">
        <authorList>
            <person name="Nowell W R."/>
        </authorList>
    </citation>
    <scope>NUCLEOTIDE SEQUENCE</scope>
</reference>
<comment type="caution">
    <text evidence="2">The sequence shown here is derived from an EMBL/GenBank/DDBJ whole genome shotgun (WGS) entry which is preliminary data.</text>
</comment>
<dbReference type="InterPro" id="IPR015915">
    <property type="entry name" value="Kelch-typ_b-propeller"/>
</dbReference>
<dbReference type="OrthoDB" id="9973021at2759"/>
<evidence type="ECO:0000256" key="1">
    <source>
        <dbReference type="SAM" id="MobiDB-lite"/>
    </source>
</evidence>
<dbReference type="GO" id="GO:1990756">
    <property type="term" value="F:ubiquitin-like ligase-substrate adaptor activity"/>
    <property type="evidence" value="ECO:0007669"/>
    <property type="project" value="TreeGrafter"/>
</dbReference>
<dbReference type="GO" id="GO:0019005">
    <property type="term" value="C:SCF ubiquitin ligase complex"/>
    <property type="evidence" value="ECO:0007669"/>
    <property type="project" value="TreeGrafter"/>
</dbReference>
<evidence type="ECO:0000313" key="2">
    <source>
        <dbReference type="EMBL" id="CAF0889203.1"/>
    </source>
</evidence>
<dbReference type="InterPro" id="IPR052821">
    <property type="entry name" value="F-box_only_SRC"/>
</dbReference>
<feature type="region of interest" description="Disordered" evidence="1">
    <location>
        <begin position="328"/>
        <end position="354"/>
    </location>
</feature>
<accession>A0A813YV86</accession>
<dbReference type="PANTHER" id="PTHR46432:SF1">
    <property type="entry name" value="F-BOX ONLY PROTEIN 42"/>
    <property type="match status" value="1"/>
</dbReference>